<protein>
    <submittedName>
        <fullName evidence="2">NADH dehydrogenase subunit 4L</fullName>
    </submittedName>
</protein>
<keyword evidence="1" id="KW-0812">Transmembrane</keyword>
<keyword evidence="1" id="KW-0472">Membrane</keyword>
<dbReference type="EMBL" id="JQ398619">
    <property type="protein sequence ID" value="AFC35468.1"/>
    <property type="molecule type" value="Genomic_DNA"/>
</dbReference>
<name>J3RK27_MENMO</name>
<gene>
    <name evidence="2" type="primary">nad4L</name>
</gene>
<feature type="transmembrane region" description="Helical" evidence="1">
    <location>
        <begin position="52"/>
        <end position="76"/>
    </location>
</feature>
<organism evidence="2">
    <name type="scientific">Mengenilla moldrzyki</name>
    <name type="common">Twisted-wing parasite</name>
    <dbReference type="NCBI Taxonomy" id="1155016"/>
    <lineage>
        <taxon>Eukaryota</taxon>
        <taxon>Metazoa</taxon>
        <taxon>Ecdysozoa</taxon>
        <taxon>Arthropoda</taxon>
        <taxon>Hexapoda</taxon>
        <taxon>Insecta</taxon>
        <taxon>Pterygota</taxon>
        <taxon>Neoptera</taxon>
        <taxon>Endopterygota</taxon>
        <taxon>Strepsiptera</taxon>
        <taxon>Mengenillidia</taxon>
        <taxon>Mengenillidae</taxon>
        <taxon>Mengenilla</taxon>
    </lineage>
</organism>
<geneLocation type="mitochondrion" evidence="2"/>
<proteinExistence type="predicted"/>
<accession>J3RK27</accession>
<reference evidence="2" key="1">
    <citation type="journal article" date="2012" name="Curr. Biol.">
        <title>Genomic and morphological evidence converge to resolve the enigma of strepsiptera.</title>
        <authorList>
            <person name="Niehuis O."/>
            <person name="Hartig G."/>
            <person name="Grath S."/>
            <person name="Pohl H."/>
            <person name="Lehmann J."/>
            <person name="Tafer H."/>
            <person name="Donath A."/>
            <person name="Krauss V."/>
            <person name="Eisenhardt C."/>
            <person name="Hertel J."/>
            <person name="Petersen M."/>
            <person name="Mayer C."/>
            <person name="Meusemann K."/>
            <person name="Peters R.S."/>
            <person name="Stadler P.F."/>
            <person name="Beutel R.G."/>
            <person name="Bornberg-Bauer E."/>
            <person name="McKenna D.D."/>
            <person name="Misof B."/>
        </authorList>
    </citation>
    <scope>NUCLEOTIDE SEQUENCE</scope>
</reference>
<sequence>MEFILLFMFLFSSLSFSFKLNYFLLMLLSLEMMVLFLFVLMFNMLSFLNDYYYLLIYLIMSVCESVLGLSILVSLIRCEGSDYLYFYNLI</sequence>
<keyword evidence="1" id="KW-1133">Transmembrane helix</keyword>
<feature type="transmembrane region" description="Helical" evidence="1">
    <location>
        <begin position="25"/>
        <end position="45"/>
    </location>
</feature>
<dbReference type="AlphaFoldDB" id="J3RK27"/>
<evidence type="ECO:0000256" key="1">
    <source>
        <dbReference type="SAM" id="Phobius"/>
    </source>
</evidence>
<dbReference type="Gene3D" id="1.10.287.3510">
    <property type="match status" value="1"/>
</dbReference>
<keyword evidence="2" id="KW-0496">Mitochondrion</keyword>
<evidence type="ECO:0000313" key="2">
    <source>
        <dbReference type="EMBL" id="AFC35468.1"/>
    </source>
</evidence>